<reference evidence="2 3" key="1">
    <citation type="submission" date="2019-01" db="EMBL/GenBank/DDBJ databases">
        <title>Draft genome sequences of three monokaryotic isolates of the white-rot basidiomycete fungus Dichomitus squalens.</title>
        <authorList>
            <consortium name="DOE Joint Genome Institute"/>
            <person name="Lopez S.C."/>
            <person name="Andreopoulos B."/>
            <person name="Pangilinan J."/>
            <person name="Lipzen A."/>
            <person name="Riley R."/>
            <person name="Ahrendt S."/>
            <person name="Ng V."/>
            <person name="Barry K."/>
            <person name="Daum C."/>
            <person name="Grigoriev I.V."/>
            <person name="Hilden K.S."/>
            <person name="Makela M.R."/>
            <person name="de Vries R.P."/>
        </authorList>
    </citation>
    <scope>NUCLEOTIDE SEQUENCE [LARGE SCALE GENOMIC DNA]</scope>
    <source>
        <strain evidence="2 3">CBS 464.89</strain>
    </source>
</reference>
<dbReference type="InterPro" id="IPR052523">
    <property type="entry name" value="Trichothecene_AcTrans"/>
</dbReference>
<gene>
    <name evidence="2" type="ORF">BD310DRAFT_580569</name>
</gene>
<dbReference type="SUPFAM" id="SSF55729">
    <property type="entry name" value="Acyl-CoA N-acyltransferases (Nat)"/>
    <property type="match status" value="1"/>
</dbReference>
<evidence type="ECO:0000313" key="3">
    <source>
        <dbReference type="Proteomes" id="UP000292082"/>
    </source>
</evidence>
<dbReference type="PANTHER" id="PTHR42791">
    <property type="entry name" value="GNAT FAMILY ACETYLTRANSFERASE"/>
    <property type="match status" value="1"/>
</dbReference>
<evidence type="ECO:0000259" key="1">
    <source>
        <dbReference type="PROSITE" id="PS51186"/>
    </source>
</evidence>
<dbReference type="GO" id="GO:0016747">
    <property type="term" value="F:acyltransferase activity, transferring groups other than amino-acyl groups"/>
    <property type="evidence" value="ECO:0007669"/>
    <property type="project" value="InterPro"/>
</dbReference>
<dbReference type="AlphaFoldDB" id="A0A4Q9Q8E8"/>
<organism evidence="2 3">
    <name type="scientific">Dichomitus squalens</name>
    <dbReference type="NCBI Taxonomy" id="114155"/>
    <lineage>
        <taxon>Eukaryota</taxon>
        <taxon>Fungi</taxon>
        <taxon>Dikarya</taxon>
        <taxon>Basidiomycota</taxon>
        <taxon>Agaricomycotina</taxon>
        <taxon>Agaricomycetes</taxon>
        <taxon>Polyporales</taxon>
        <taxon>Polyporaceae</taxon>
        <taxon>Dichomitus</taxon>
    </lineage>
</organism>
<sequence length="278" mass="31928">MSSRVDEDMPEPGTRQPLWQTYKYRRYPAILDLVSATRRRRHHCPHRNTHPSSVLNSHLVYQHPSFKMASVRRLVDPSDEDVEAIVQILLDAFKDDVGMASISGNSARTHADVHRRTIRACIAHGEVYVGLVNERIQGVIASIAPGEDWHFYQQEDFLRSLSPYLSEWYSYHYIPTYEELYRSAFRSGERARRDAWHIKVLAVHPDAQRRGLGRLLLGSVSKQADASGKRIVTDVKSPYHVQWFRKSGFSHRGVKNFTSKDSTGFPLWCMAREPGPSV</sequence>
<keyword evidence="3" id="KW-1185">Reference proteome</keyword>
<feature type="domain" description="N-acetyltransferase" evidence="1">
    <location>
        <begin position="72"/>
        <end position="272"/>
    </location>
</feature>
<accession>A0A4Q9Q8E8</accession>
<dbReference type="Proteomes" id="UP000292082">
    <property type="component" value="Unassembled WGS sequence"/>
</dbReference>
<dbReference type="Gene3D" id="3.40.630.30">
    <property type="match status" value="1"/>
</dbReference>
<dbReference type="InterPro" id="IPR016181">
    <property type="entry name" value="Acyl_CoA_acyltransferase"/>
</dbReference>
<protein>
    <recommendedName>
        <fullName evidence="1">N-acetyltransferase domain-containing protein</fullName>
    </recommendedName>
</protein>
<proteinExistence type="predicted"/>
<name>A0A4Q9Q8E8_9APHY</name>
<dbReference type="PANTHER" id="PTHR42791:SF1">
    <property type="entry name" value="N-ACETYLTRANSFERASE DOMAIN-CONTAINING PROTEIN"/>
    <property type="match status" value="1"/>
</dbReference>
<dbReference type="Pfam" id="PF13673">
    <property type="entry name" value="Acetyltransf_10"/>
    <property type="match status" value="1"/>
</dbReference>
<dbReference type="InterPro" id="IPR000182">
    <property type="entry name" value="GNAT_dom"/>
</dbReference>
<dbReference type="STRING" id="114155.A0A4Q9Q8E8"/>
<dbReference type="PROSITE" id="PS51186">
    <property type="entry name" value="GNAT"/>
    <property type="match status" value="1"/>
</dbReference>
<evidence type="ECO:0000313" key="2">
    <source>
        <dbReference type="EMBL" id="TBU63470.1"/>
    </source>
</evidence>
<dbReference type="EMBL" id="ML145089">
    <property type="protein sequence ID" value="TBU63470.1"/>
    <property type="molecule type" value="Genomic_DNA"/>
</dbReference>